<gene>
    <name evidence="2" type="ORF">CBR_g19726</name>
</gene>
<keyword evidence="3" id="KW-1185">Reference proteome</keyword>
<name>A0A388JTW3_CHABU</name>
<dbReference type="Proteomes" id="UP000265515">
    <property type="component" value="Unassembled WGS sequence"/>
</dbReference>
<reference evidence="2 3" key="1">
    <citation type="journal article" date="2018" name="Cell">
        <title>The Chara Genome: Secondary Complexity and Implications for Plant Terrestrialization.</title>
        <authorList>
            <person name="Nishiyama T."/>
            <person name="Sakayama H."/>
            <person name="Vries J.D."/>
            <person name="Buschmann H."/>
            <person name="Saint-Marcoux D."/>
            <person name="Ullrich K.K."/>
            <person name="Haas F.B."/>
            <person name="Vanderstraeten L."/>
            <person name="Becker D."/>
            <person name="Lang D."/>
            <person name="Vosolsobe S."/>
            <person name="Rombauts S."/>
            <person name="Wilhelmsson P.K.I."/>
            <person name="Janitza P."/>
            <person name="Kern R."/>
            <person name="Heyl A."/>
            <person name="Rumpler F."/>
            <person name="Villalobos L.I.A.C."/>
            <person name="Clay J.M."/>
            <person name="Skokan R."/>
            <person name="Toyoda A."/>
            <person name="Suzuki Y."/>
            <person name="Kagoshima H."/>
            <person name="Schijlen E."/>
            <person name="Tajeshwar N."/>
            <person name="Catarino B."/>
            <person name="Hetherington A.J."/>
            <person name="Saltykova A."/>
            <person name="Bonnot C."/>
            <person name="Breuninger H."/>
            <person name="Symeonidi A."/>
            <person name="Radhakrishnan G.V."/>
            <person name="Van Nieuwerburgh F."/>
            <person name="Deforce D."/>
            <person name="Chang C."/>
            <person name="Karol K.G."/>
            <person name="Hedrich R."/>
            <person name="Ulvskov P."/>
            <person name="Glockner G."/>
            <person name="Delwiche C.F."/>
            <person name="Petrasek J."/>
            <person name="Van de Peer Y."/>
            <person name="Friml J."/>
            <person name="Beilby M."/>
            <person name="Dolan L."/>
            <person name="Kohara Y."/>
            <person name="Sugano S."/>
            <person name="Fujiyama A."/>
            <person name="Delaux P.-M."/>
            <person name="Quint M."/>
            <person name="TheiBen G."/>
            <person name="Hagemann M."/>
            <person name="Harholt J."/>
            <person name="Dunand C."/>
            <person name="Zachgo S."/>
            <person name="Langdale J."/>
            <person name="Maumus F."/>
            <person name="Straeten D.V.D."/>
            <person name="Gould S.B."/>
            <person name="Rensing S.A."/>
        </authorList>
    </citation>
    <scope>NUCLEOTIDE SEQUENCE [LARGE SCALE GENOMIC DNA]</scope>
    <source>
        <strain evidence="2 3">S276</strain>
    </source>
</reference>
<protein>
    <submittedName>
        <fullName evidence="2">Uncharacterized protein</fullName>
    </submittedName>
</protein>
<feature type="compositionally biased region" description="Gly residues" evidence="1">
    <location>
        <begin position="368"/>
        <end position="380"/>
    </location>
</feature>
<dbReference type="AlphaFoldDB" id="A0A388JTW3"/>
<organism evidence="2 3">
    <name type="scientific">Chara braunii</name>
    <name type="common">Braun's stonewort</name>
    <dbReference type="NCBI Taxonomy" id="69332"/>
    <lineage>
        <taxon>Eukaryota</taxon>
        <taxon>Viridiplantae</taxon>
        <taxon>Streptophyta</taxon>
        <taxon>Charophyceae</taxon>
        <taxon>Charales</taxon>
        <taxon>Characeae</taxon>
        <taxon>Chara</taxon>
    </lineage>
</organism>
<comment type="caution">
    <text evidence="2">The sequence shown here is derived from an EMBL/GenBank/DDBJ whole genome shotgun (WGS) entry which is preliminary data.</text>
</comment>
<sequence>MGDLPSTRGHESTSDRSHGCDAACQVDLDAVVRVWEEVAESPNWGGEGSVFSGHGAFELDGVVTPLALCYDEAFRRLDTGEGGGLCWRCLRVGQALELCERVGMTPPEGEYDDFLQEFFVRWRPSSQNWAHILWHVSDKQPKTLLGLIDDWANYLFNGWLREDYNAVDHAHLIIASCRLATVDSQEKLLEFWHKVRNVFMEEEEAESEEGELLAVVTHRWGVEQTARFIRQEIDSMIARCGRCRCYEDEGPEDSSAAVWASLADHRDWTYQDRLTFFKIVGHGFRDLSWLREVGRQLEIDAVTVEQILCEQAPEGAISSCGEGGQGGGGGGGEGCCGGAGGQLWQPEGWISSPHQHSLRGPAISAAADGGGGGGGDGRGVGNPNYGDDEDNHREMVDHWAQGQPAQSEESVMFG</sequence>
<proteinExistence type="predicted"/>
<evidence type="ECO:0000256" key="1">
    <source>
        <dbReference type="SAM" id="MobiDB-lite"/>
    </source>
</evidence>
<dbReference type="Gramene" id="GBG61193">
    <property type="protein sequence ID" value="GBG61193"/>
    <property type="gene ID" value="CBR_g19726"/>
</dbReference>
<evidence type="ECO:0000313" key="3">
    <source>
        <dbReference type="Proteomes" id="UP000265515"/>
    </source>
</evidence>
<accession>A0A388JTW3</accession>
<evidence type="ECO:0000313" key="2">
    <source>
        <dbReference type="EMBL" id="GBG61193.1"/>
    </source>
</evidence>
<feature type="region of interest" description="Disordered" evidence="1">
    <location>
        <begin position="346"/>
        <end position="393"/>
    </location>
</feature>
<dbReference type="EMBL" id="BFEA01000018">
    <property type="protein sequence ID" value="GBG61193.1"/>
    <property type="molecule type" value="Genomic_DNA"/>
</dbReference>